<dbReference type="GO" id="GO:0016705">
    <property type="term" value="F:oxidoreductase activity, acting on paired donors, with incorporation or reduction of molecular oxygen"/>
    <property type="evidence" value="ECO:0007669"/>
    <property type="project" value="InterPro"/>
</dbReference>
<dbReference type="Gene3D" id="1.10.630.10">
    <property type="entry name" value="Cytochrome P450"/>
    <property type="match status" value="1"/>
</dbReference>
<dbReference type="GO" id="GO:0020037">
    <property type="term" value="F:heme binding"/>
    <property type="evidence" value="ECO:0007669"/>
    <property type="project" value="InterPro"/>
</dbReference>
<protein>
    <submittedName>
        <fullName evidence="1">Uncharacterized protein</fullName>
    </submittedName>
</protein>
<organism evidence="1 2">
    <name type="scientific">Ephemerocybe angulata</name>
    <dbReference type="NCBI Taxonomy" id="980116"/>
    <lineage>
        <taxon>Eukaryota</taxon>
        <taxon>Fungi</taxon>
        <taxon>Dikarya</taxon>
        <taxon>Basidiomycota</taxon>
        <taxon>Agaricomycotina</taxon>
        <taxon>Agaricomycetes</taxon>
        <taxon>Agaricomycetidae</taxon>
        <taxon>Agaricales</taxon>
        <taxon>Agaricineae</taxon>
        <taxon>Psathyrellaceae</taxon>
        <taxon>Ephemerocybe</taxon>
    </lineage>
</organism>
<dbReference type="InterPro" id="IPR036396">
    <property type="entry name" value="Cyt_P450_sf"/>
</dbReference>
<comment type="caution">
    <text evidence="1">The sequence shown here is derived from an EMBL/GenBank/DDBJ whole genome shotgun (WGS) entry which is preliminary data.</text>
</comment>
<evidence type="ECO:0000313" key="1">
    <source>
        <dbReference type="EMBL" id="KAF6748006.1"/>
    </source>
</evidence>
<dbReference type="OrthoDB" id="1470350at2759"/>
<dbReference type="Proteomes" id="UP000521943">
    <property type="component" value="Unassembled WGS sequence"/>
</dbReference>
<keyword evidence="2" id="KW-1185">Reference proteome</keyword>
<dbReference type="GO" id="GO:0005506">
    <property type="term" value="F:iron ion binding"/>
    <property type="evidence" value="ECO:0007669"/>
    <property type="project" value="InterPro"/>
</dbReference>
<dbReference type="GO" id="GO:0004497">
    <property type="term" value="F:monooxygenase activity"/>
    <property type="evidence" value="ECO:0007669"/>
    <property type="project" value="InterPro"/>
</dbReference>
<gene>
    <name evidence="1" type="ORF">DFP72DRAFT_820948</name>
</gene>
<sequence length="198" mass="22441">MPAAADHSRHQRLLTPVFSVTHLREIVPVFFGVGHKAQSKSKRSDVCFPVYQVDLAEWMTRTALELIGQSGFAFSFNSLEPDGPQHPYGPTVKQLLASINDGLILSFRILVVPWVENIGTPAFQRKVINALPWPMLHAIRDMVDMMWDTSKGIIEETERALESGDNLSNRIAGGKDMMSILGEQWALIRYLKRYTQYR</sequence>
<dbReference type="SUPFAM" id="SSF48264">
    <property type="entry name" value="Cytochrome P450"/>
    <property type="match status" value="1"/>
</dbReference>
<dbReference type="AlphaFoldDB" id="A0A8H6HLQ1"/>
<evidence type="ECO:0000313" key="2">
    <source>
        <dbReference type="Proteomes" id="UP000521943"/>
    </source>
</evidence>
<reference evidence="1 2" key="1">
    <citation type="submission" date="2020-07" db="EMBL/GenBank/DDBJ databases">
        <title>Comparative genomics of pyrophilous fungi reveals a link between fire events and developmental genes.</title>
        <authorList>
            <consortium name="DOE Joint Genome Institute"/>
            <person name="Steindorff A.S."/>
            <person name="Carver A."/>
            <person name="Calhoun S."/>
            <person name="Stillman K."/>
            <person name="Liu H."/>
            <person name="Lipzen A."/>
            <person name="Pangilinan J."/>
            <person name="Labutti K."/>
            <person name="Bruns T.D."/>
            <person name="Grigoriev I.V."/>
        </authorList>
    </citation>
    <scope>NUCLEOTIDE SEQUENCE [LARGE SCALE GENOMIC DNA]</scope>
    <source>
        <strain evidence="1 2">CBS 144469</strain>
    </source>
</reference>
<dbReference type="EMBL" id="JACGCI010000075">
    <property type="protein sequence ID" value="KAF6748006.1"/>
    <property type="molecule type" value="Genomic_DNA"/>
</dbReference>
<accession>A0A8H6HLQ1</accession>
<proteinExistence type="predicted"/>
<name>A0A8H6HLQ1_9AGAR</name>